<dbReference type="STRING" id="380248.SAMN05216251_11833"/>
<reference evidence="5 6" key="1">
    <citation type="submission" date="2016-10" db="EMBL/GenBank/DDBJ databases">
        <authorList>
            <person name="de Groot N.N."/>
        </authorList>
    </citation>
    <scope>NUCLEOTIDE SEQUENCE [LARGE SCALE GENOMIC DNA]</scope>
    <source>
        <strain evidence="5 6">CGMCC 4.3510</strain>
    </source>
</reference>
<dbReference type="SUPFAM" id="SSF64288">
    <property type="entry name" value="Chorismate lyase-like"/>
    <property type="match status" value="1"/>
</dbReference>
<dbReference type="RefSeq" id="WP_093716105.1">
    <property type="nucleotide sequence ID" value="NZ_FONG01000018.1"/>
</dbReference>
<keyword evidence="6" id="KW-1185">Reference proteome</keyword>
<organism evidence="5 6">
    <name type="scientific">Actinacidiphila alni</name>
    <dbReference type="NCBI Taxonomy" id="380248"/>
    <lineage>
        <taxon>Bacteria</taxon>
        <taxon>Bacillati</taxon>
        <taxon>Actinomycetota</taxon>
        <taxon>Actinomycetes</taxon>
        <taxon>Kitasatosporales</taxon>
        <taxon>Streptomycetaceae</taxon>
        <taxon>Actinacidiphila</taxon>
    </lineage>
</organism>
<dbReference type="PRINTS" id="PR00035">
    <property type="entry name" value="HTHGNTR"/>
</dbReference>
<evidence type="ECO:0000313" key="6">
    <source>
        <dbReference type="Proteomes" id="UP000199323"/>
    </source>
</evidence>
<evidence type="ECO:0000256" key="1">
    <source>
        <dbReference type="ARBA" id="ARBA00023015"/>
    </source>
</evidence>
<dbReference type="InterPro" id="IPR028978">
    <property type="entry name" value="Chorismate_lyase_/UTRA_dom_sf"/>
</dbReference>
<dbReference type="GO" id="GO:0045892">
    <property type="term" value="P:negative regulation of DNA-templated transcription"/>
    <property type="evidence" value="ECO:0007669"/>
    <property type="project" value="TreeGrafter"/>
</dbReference>
<name>A0A1I2JGX7_9ACTN</name>
<dbReference type="SMART" id="SM00345">
    <property type="entry name" value="HTH_GNTR"/>
    <property type="match status" value="1"/>
</dbReference>
<dbReference type="Proteomes" id="UP000199323">
    <property type="component" value="Unassembled WGS sequence"/>
</dbReference>
<dbReference type="Pfam" id="PF00392">
    <property type="entry name" value="GntR"/>
    <property type="match status" value="1"/>
</dbReference>
<feature type="domain" description="HTH gntR-type" evidence="4">
    <location>
        <begin position="9"/>
        <end position="77"/>
    </location>
</feature>
<dbReference type="EMBL" id="FONG01000018">
    <property type="protein sequence ID" value="SFF54105.1"/>
    <property type="molecule type" value="Genomic_DNA"/>
</dbReference>
<dbReference type="OrthoDB" id="3517122at2"/>
<dbReference type="Gene3D" id="1.10.10.10">
    <property type="entry name" value="Winged helix-like DNA-binding domain superfamily/Winged helix DNA-binding domain"/>
    <property type="match status" value="1"/>
</dbReference>
<evidence type="ECO:0000259" key="4">
    <source>
        <dbReference type="PROSITE" id="PS50949"/>
    </source>
</evidence>
<dbReference type="Gene3D" id="3.40.1410.10">
    <property type="entry name" value="Chorismate lyase-like"/>
    <property type="match status" value="1"/>
</dbReference>
<keyword evidence="2" id="KW-0238">DNA-binding</keyword>
<evidence type="ECO:0000256" key="3">
    <source>
        <dbReference type="ARBA" id="ARBA00023163"/>
    </source>
</evidence>
<accession>A0A1I2JGX7</accession>
<dbReference type="AlphaFoldDB" id="A0A1I2JGX7"/>
<gene>
    <name evidence="5" type="ORF">SAMN05216251_11833</name>
</gene>
<sequence length="256" mass="28313">MPDESAKAVHLYEAVATRLAEQISQGQYPPGSMLPSETDLMSTFSISRPTARAAVAELRAMGLVESQRGRGSLVRQPTTRTDIDQTITRRGKKFTAYESQFVQAEEPHTTRTHITAAEAELIDHEDEAAFAVYRLLIDPTAGLRAQHRTLIPFELAAQHPQLQDIPATEPSEIYALLTAAGHTLTWHEYVTARRSTPDDRSALRVTDTAWLLETHRVTHSGKGGPLLLETLTASAETTRLTYRPERNQATSTGSRT</sequence>
<protein>
    <submittedName>
        <fullName evidence="5">GntR family transcriptional regulator</fullName>
    </submittedName>
</protein>
<evidence type="ECO:0000256" key="2">
    <source>
        <dbReference type="ARBA" id="ARBA00023125"/>
    </source>
</evidence>
<proteinExistence type="predicted"/>
<keyword evidence="3" id="KW-0804">Transcription</keyword>
<dbReference type="GO" id="GO:0003677">
    <property type="term" value="F:DNA binding"/>
    <property type="evidence" value="ECO:0007669"/>
    <property type="project" value="UniProtKB-KW"/>
</dbReference>
<dbReference type="InterPro" id="IPR050679">
    <property type="entry name" value="Bact_HTH_transcr_reg"/>
</dbReference>
<dbReference type="CDD" id="cd07377">
    <property type="entry name" value="WHTH_GntR"/>
    <property type="match status" value="1"/>
</dbReference>
<dbReference type="GO" id="GO:0003700">
    <property type="term" value="F:DNA-binding transcription factor activity"/>
    <property type="evidence" value="ECO:0007669"/>
    <property type="project" value="InterPro"/>
</dbReference>
<dbReference type="SUPFAM" id="SSF46785">
    <property type="entry name" value="Winged helix' DNA-binding domain"/>
    <property type="match status" value="1"/>
</dbReference>
<dbReference type="InterPro" id="IPR036390">
    <property type="entry name" value="WH_DNA-bd_sf"/>
</dbReference>
<dbReference type="PANTHER" id="PTHR44846">
    <property type="entry name" value="MANNOSYL-D-GLYCERATE TRANSPORT/METABOLISM SYSTEM REPRESSOR MNGR-RELATED"/>
    <property type="match status" value="1"/>
</dbReference>
<dbReference type="InterPro" id="IPR000524">
    <property type="entry name" value="Tscrpt_reg_HTH_GntR"/>
</dbReference>
<keyword evidence="1" id="KW-0805">Transcription regulation</keyword>
<dbReference type="PROSITE" id="PS50949">
    <property type="entry name" value="HTH_GNTR"/>
    <property type="match status" value="1"/>
</dbReference>
<evidence type="ECO:0000313" key="5">
    <source>
        <dbReference type="EMBL" id="SFF54105.1"/>
    </source>
</evidence>
<dbReference type="PANTHER" id="PTHR44846:SF17">
    <property type="entry name" value="GNTR-FAMILY TRANSCRIPTIONAL REGULATOR"/>
    <property type="match status" value="1"/>
</dbReference>
<dbReference type="InterPro" id="IPR036388">
    <property type="entry name" value="WH-like_DNA-bd_sf"/>
</dbReference>